<keyword evidence="2" id="KW-1003">Cell membrane</keyword>
<gene>
    <name evidence="9" type="ORF">C8N28_0108</name>
</gene>
<feature type="transmembrane region" description="Helical" evidence="6">
    <location>
        <begin position="434"/>
        <end position="455"/>
    </location>
</feature>
<feature type="transmembrane region" description="Helical" evidence="6">
    <location>
        <begin position="520"/>
        <end position="539"/>
    </location>
</feature>
<feature type="transmembrane region" description="Helical" evidence="6">
    <location>
        <begin position="269"/>
        <end position="293"/>
    </location>
</feature>
<feature type="transmembrane region" description="Helical" evidence="6">
    <location>
        <begin position="361"/>
        <end position="383"/>
    </location>
</feature>
<dbReference type="Pfam" id="PF03772">
    <property type="entry name" value="Competence"/>
    <property type="match status" value="1"/>
</dbReference>
<proteinExistence type="predicted"/>
<name>A0A4R1M1U1_9SPHI</name>
<dbReference type="Pfam" id="PF13567">
    <property type="entry name" value="DUF4131"/>
    <property type="match status" value="1"/>
</dbReference>
<evidence type="ECO:0000313" key="10">
    <source>
        <dbReference type="Proteomes" id="UP000294616"/>
    </source>
</evidence>
<evidence type="ECO:0000256" key="6">
    <source>
        <dbReference type="SAM" id="Phobius"/>
    </source>
</evidence>
<keyword evidence="4 6" id="KW-1133">Transmembrane helix</keyword>
<protein>
    <submittedName>
        <fullName evidence="9">Competence protein ComEC</fullName>
    </submittedName>
</protein>
<feature type="domain" description="ComEC/Rec2-related protein" evidence="7">
    <location>
        <begin position="247"/>
        <end position="509"/>
    </location>
</feature>
<keyword evidence="10" id="KW-1185">Reference proteome</keyword>
<feature type="transmembrane region" description="Helical" evidence="6">
    <location>
        <begin position="322"/>
        <end position="340"/>
    </location>
</feature>
<dbReference type="EMBL" id="SMGO01000001">
    <property type="protein sequence ID" value="TCK84814.1"/>
    <property type="molecule type" value="Genomic_DNA"/>
</dbReference>
<dbReference type="Proteomes" id="UP000294616">
    <property type="component" value="Unassembled WGS sequence"/>
</dbReference>
<evidence type="ECO:0000256" key="1">
    <source>
        <dbReference type="ARBA" id="ARBA00004651"/>
    </source>
</evidence>
<evidence type="ECO:0000256" key="4">
    <source>
        <dbReference type="ARBA" id="ARBA00022989"/>
    </source>
</evidence>
<dbReference type="RefSeq" id="WP_132220479.1">
    <property type="nucleotide sequence ID" value="NZ_SMGO01000001.1"/>
</dbReference>
<evidence type="ECO:0000256" key="2">
    <source>
        <dbReference type="ARBA" id="ARBA00022475"/>
    </source>
</evidence>
<dbReference type="PANTHER" id="PTHR30619:SF1">
    <property type="entry name" value="RECOMBINATION PROTEIN 2"/>
    <property type="match status" value="1"/>
</dbReference>
<feature type="transmembrane region" description="Helical" evidence="6">
    <location>
        <begin position="68"/>
        <end position="86"/>
    </location>
</feature>
<dbReference type="AlphaFoldDB" id="A0A4R1M1U1"/>
<keyword evidence="3 6" id="KW-0812">Transmembrane</keyword>
<evidence type="ECO:0000259" key="8">
    <source>
        <dbReference type="Pfam" id="PF13567"/>
    </source>
</evidence>
<organism evidence="9 10">
    <name type="scientific">Albibacterium bauzanense</name>
    <dbReference type="NCBI Taxonomy" id="653929"/>
    <lineage>
        <taxon>Bacteria</taxon>
        <taxon>Pseudomonadati</taxon>
        <taxon>Bacteroidota</taxon>
        <taxon>Sphingobacteriia</taxon>
        <taxon>Sphingobacteriales</taxon>
        <taxon>Sphingobacteriaceae</taxon>
        <taxon>Albibacterium</taxon>
    </lineage>
</organism>
<dbReference type="PANTHER" id="PTHR30619">
    <property type="entry name" value="DNA INTERNALIZATION/COMPETENCE PROTEIN COMEC/REC2"/>
    <property type="match status" value="1"/>
</dbReference>
<evidence type="ECO:0000256" key="5">
    <source>
        <dbReference type="ARBA" id="ARBA00023136"/>
    </source>
</evidence>
<dbReference type="InterPro" id="IPR004477">
    <property type="entry name" value="ComEC_N"/>
</dbReference>
<evidence type="ECO:0000259" key="7">
    <source>
        <dbReference type="Pfam" id="PF03772"/>
    </source>
</evidence>
<dbReference type="InterPro" id="IPR052159">
    <property type="entry name" value="Competence_DNA_uptake"/>
</dbReference>
<dbReference type="OrthoDB" id="9761531at2"/>
<feature type="transmembrane region" description="Helical" evidence="6">
    <location>
        <begin position="12"/>
        <end position="30"/>
    </location>
</feature>
<feature type="transmembrane region" description="Helical" evidence="6">
    <location>
        <begin position="492"/>
        <end position="514"/>
    </location>
</feature>
<comment type="subcellular location">
    <subcellularLocation>
        <location evidence="1">Cell membrane</location>
        <topology evidence="1">Multi-pass membrane protein</topology>
    </subcellularLocation>
</comment>
<feature type="transmembrane region" description="Helical" evidence="6">
    <location>
        <begin position="36"/>
        <end position="56"/>
    </location>
</feature>
<reference evidence="9 10" key="1">
    <citation type="submission" date="2019-03" db="EMBL/GenBank/DDBJ databases">
        <title>Genomic Encyclopedia of Archaeal and Bacterial Type Strains, Phase II (KMG-II): from individual species to whole genera.</title>
        <authorList>
            <person name="Goeker M."/>
        </authorList>
    </citation>
    <scope>NUCLEOTIDE SEQUENCE [LARGE SCALE GENOMIC DNA]</scope>
    <source>
        <strain evidence="9 10">DSM 22554</strain>
    </source>
</reference>
<feature type="transmembrane region" description="Helical" evidence="6">
    <location>
        <begin position="403"/>
        <end position="422"/>
    </location>
</feature>
<feature type="domain" description="DUF4131" evidence="8">
    <location>
        <begin position="38"/>
        <end position="202"/>
    </location>
</feature>
<dbReference type="GO" id="GO:0005886">
    <property type="term" value="C:plasma membrane"/>
    <property type="evidence" value="ECO:0007669"/>
    <property type="project" value="UniProtKB-SubCell"/>
</dbReference>
<keyword evidence="5 6" id="KW-0472">Membrane</keyword>
<dbReference type="NCBIfam" id="TIGR00360">
    <property type="entry name" value="ComEC_N-term"/>
    <property type="match status" value="1"/>
</dbReference>
<evidence type="ECO:0000256" key="3">
    <source>
        <dbReference type="ARBA" id="ARBA00022692"/>
    </source>
</evidence>
<dbReference type="InterPro" id="IPR025405">
    <property type="entry name" value="DUF4131"/>
</dbReference>
<sequence length="700" mass="80351">MGSPVIQFGTAPFVRLLLVYLLGIGIGYRFDPNAYVYLWLNAISIVCISSFFLIALIKRFENFRLYKYLSVLFYLFLVFLGWSSVWKLQPSILATHFSNQQPQALVGYIDDEPKITKTTVRFPLKITQIIKDGTSSESAGNLLINIRLDTLSAKIVSEFKYGDEFLIPSNYSLINPPYNPNEFDYQSYLAKHLIWHQANLFADDLIQTGSGRGSFLISHALLFRQLMIEKLRQSFTNSDALAIVSALVLGYRNELDQEIINTFSATGTIHVLSVSGLHVGIIFYVFSTLLFWMKKGSWKIVRTLILILLIWIYAFVTGLPPSVLRASIMISFGIIALTVARRNNIYNTISSSAFFLLLYNPNFIADIGFQLSYLAVLGIVYLYPKLNALVITKNKILSVLWSYAAISISAQLATFPLVLFYFHIFPVYFLPANILIILPATWVLYLGILVLLLPFGIVHSWFSWILENLIMLMNKILLVFEKLPYAILKGIWIAPWQYLVIYVLLFCCISFLFYKKRNTMYFFVGCLLLLVCSRVIKIMENQSLSEIRIYNVYRNLAIGFFDHSGVVLFTDSLTENNSRFQYSVMPNIDSFSHSSMKIVNQGDTFIENNLLIADNIIQFNNKSLLIYSEDQLLVDSIFIDLLYIRNNPKIKLQQVIKSIQFRKIILDASNNDWYIKEIEKEAAIIGIPVYILKNNFAYVW</sequence>
<accession>A0A4R1M1U1</accession>
<evidence type="ECO:0000313" key="9">
    <source>
        <dbReference type="EMBL" id="TCK84814.1"/>
    </source>
</evidence>
<feature type="transmembrane region" description="Helical" evidence="6">
    <location>
        <begin position="300"/>
        <end position="316"/>
    </location>
</feature>
<comment type="caution">
    <text evidence="9">The sequence shown here is derived from an EMBL/GenBank/DDBJ whole genome shotgun (WGS) entry which is preliminary data.</text>
</comment>